<feature type="region of interest" description="Disordered" evidence="1">
    <location>
        <begin position="555"/>
        <end position="615"/>
    </location>
</feature>
<name>M2MBC6_BAUPA</name>
<dbReference type="GeneID" id="19107204"/>
<dbReference type="STRING" id="717646.M2MBC6"/>
<evidence type="ECO:0000256" key="2">
    <source>
        <dbReference type="SAM" id="Phobius"/>
    </source>
</evidence>
<accession>M2MBC6</accession>
<evidence type="ECO:0008006" key="5">
    <source>
        <dbReference type="Google" id="ProtNLM"/>
    </source>
</evidence>
<evidence type="ECO:0000313" key="3">
    <source>
        <dbReference type="EMBL" id="EMC93801.1"/>
    </source>
</evidence>
<evidence type="ECO:0000256" key="1">
    <source>
        <dbReference type="SAM" id="MobiDB-lite"/>
    </source>
</evidence>
<dbReference type="EMBL" id="KB445559">
    <property type="protein sequence ID" value="EMC93801.1"/>
    <property type="molecule type" value="Genomic_DNA"/>
</dbReference>
<organism evidence="3 4">
    <name type="scientific">Baudoinia panamericana (strain UAMH 10762)</name>
    <name type="common">Angels' share fungus</name>
    <name type="synonym">Baudoinia compniacensis (strain UAMH 10762)</name>
    <dbReference type="NCBI Taxonomy" id="717646"/>
    <lineage>
        <taxon>Eukaryota</taxon>
        <taxon>Fungi</taxon>
        <taxon>Dikarya</taxon>
        <taxon>Ascomycota</taxon>
        <taxon>Pezizomycotina</taxon>
        <taxon>Dothideomycetes</taxon>
        <taxon>Dothideomycetidae</taxon>
        <taxon>Mycosphaerellales</taxon>
        <taxon>Teratosphaeriaceae</taxon>
        <taxon>Baudoinia</taxon>
    </lineage>
</organism>
<protein>
    <recommendedName>
        <fullName evidence="5">Transcription factor hoxa13</fullName>
    </recommendedName>
</protein>
<keyword evidence="2" id="KW-0472">Membrane</keyword>
<dbReference type="KEGG" id="bcom:BAUCODRAFT_112294"/>
<evidence type="ECO:0000313" key="4">
    <source>
        <dbReference type="Proteomes" id="UP000011761"/>
    </source>
</evidence>
<feature type="compositionally biased region" description="Low complexity" evidence="1">
    <location>
        <begin position="574"/>
        <end position="590"/>
    </location>
</feature>
<gene>
    <name evidence="3" type="ORF">BAUCODRAFT_112294</name>
</gene>
<dbReference type="HOGENOM" id="CLU_005461_2_1_1"/>
<feature type="region of interest" description="Disordered" evidence="1">
    <location>
        <begin position="1"/>
        <end position="23"/>
    </location>
</feature>
<keyword evidence="2" id="KW-1133">Transmembrane helix</keyword>
<dbReference type="PANTHER" id="PTHR23242:SF9">
    <property type="entry name" value="TRANSCRIPTION FACTOR HOXA13"/>
    <property type="match status" value="1"/>
</dbReference>
<reference evidence="3 4" key="1">
    <citation type="journal article" date="2012" name="PLoS Pathog.">
        <title>Diverse lifestyles and strategies of plant pathogenesis encoded in the genomes of eighteen Dothideomycetes fungi.</title>
        <authorList>
            <person name="Ohm R.A."/>
            <person name="Feau N."/>
            <person name="Henrissat B."/>
            <person name="Schoch C.L."/>
            <person name="Horwitz B.A."/>
            <person name="Barry K.W."/>
            <person name="Condon B.J."/>
            <person name="Copeland A.C."/>
            <person name="Dhillon B."/>
            <person name="Glaser F."/>
            <person name="Hesse C.N."/>
            <person name="Kosti I."/>
            <person name="LaButti K."/>
            <person name="Lindquist E.A."/>
            <person name="Lucas S."/>
            <person name="Salamov A.A."/>
            <person name="Bradshaw R.E."/>
            <person name="Ciuffetti L."/>
            <person name="Hamelin R.C."/>
            <person name="Kema G.H.J."/>
            <person name="Lawrence C."/>
            <person name="Scott J.A."/>
            <person name="Spatafora J.W."/>
            <person name="Turgeon B.G."/>
            <person name="de Wit P.J.G.M."/>
            <person name="Zhong S."/>
            <person name="Goodwin S.B."/>
            <person name="Grigoriev I.V."/>
        </authorList>
    </citation>
    <scope>NUCLEOTIDE SEQUENCE [LARGE SCALE GENOMIC DNA]</scope>
    <source>
        <strain evidence="3 4">UAMH 10762</strain>
    </source>
</reference>
<feature type="compositionally biased region" description="Polar residues" evidence="1">
    <location>
        <begin position="1"/>
        <end position="12"/>
    </location>
</feature>
<keyword evidence="2" id="KW-0812">Transmembrane</keyword>
<dbReference type="PANTHER" id="PTHR23242">
    <property type="entry name" value="TRANSCRIPTION FACTOR HOXA13"/>
    <property type="match status" value="1"/>
</dbReference>
<feature type="compositionally biased region" description="Polar residues" evidence="1">
    <location>
        <begin position="594"/>
        <end position="615"/>
    </location>
</feature>
<feature type="transmembrane region" description="Helical" evidence="2">
    <location>
        <begin position="29"/>
        <end position="51"/>
    </location>
</feature>
<dbReference type="eggNOG" id="ENOG502SGAD">
    <property type="taxonomic scope" value="Eukaryota"/>
</dbReference>
<sequence>MDGQTSNTRQPTSSSSSRRRRRSRGKPTWLGWTFDKALKVFVWYALITVLFRCPSEQKDIKEGTPALCKPYLQTRDHVTPYAKPYYDDYVAPQLQKVQPYIDQVNTRVVDPGVKAYRQHGAPIVTRAQKQAVVQWQKTIKPQLEVARQQAGKQYDIYLSPHVKRVQDVVQPYYDSVRTSATDIWELEVEPVYRNTAPYAQKLLTQGQAFAVKTLLPQARYAGTAAWAFGAKQIWPRMQVLYGENIEPQLLRIRERLGRYRDEKRLQAEVKSMDVVTEAPVSAVKDATSSASSAASSLTPTEHFHEDLQAWERACSKAVEEGAEHLRTHLAEIASHQTATQANTTGHALLTQLEDTVSGTLNSVKARILSIVASLPEDAEQVHIDEAKDSLKTAIRNAGQNVKSAAQAIRDWKAQTNAETDDLVTKALQSTLETIDSIREIRLAEIGRKYADAGLPHKEWSAYNELKKSTKLWRDDVENVVDASTELKGLKEAVDEVEGKGMSVAEECARELGRLKEVGGWKIEAGDGEDNFSSKQMPPAAERARKKVVDTASDASEAVLGSKRPEEGSFESVTSAAAGQASSLSSSASEAVYGSTGTVESLTNKAKESASSLADG</sequence>
<keyword evidence="4" id="KW-1185">Reference proteome</keyword>
<dbReference type="RefSeq" id="XP_007678876.1">
    <property type="nucleotide sequence ID" value="XM_007680686.1"/>
</dbReference>
<proteinExistence type="predicted"/>
<dbReference type="AlphaFoldDB" id="M2MBC6"/>
<feature type="non-terminal residue" evidence="3">
    <location>
        <position position="615"/>
    </location>
</feature>
<dbReference type="OrthoDB" id="3260408at2759"/>
<dbReference type="Proteomes" id="UP000011761">
    <property type="component" value="Unassembled WGS sequence"/>
</dbReference>
<dbReference type="OMA" id="LRTWQQK"/>